<reference evidence="1 2" key="1">
    <citation type="submission" date="2017-04" db="EMBL/GenBank/DDBJ databases">
        <authorList>
            <person name="Afonso C.L."/>
            <person name="Miller P.J."/>
            <person name="Scott M.A."/>
            <person name="Spackman E."/>
            <person name="Goraichik I."/>
            <person name="Dimitrov K.M."/>
            <person name="Suarez D.L."/>
            <person name="Swayne D.E."/>
        </authorList>
    </citation>
    <scope>NUCLEOTIDE SEQUENCE [LARGE SCALE GENOMIC DNA]</scope>
    <source>
        <strain evidence="1 2">B5P</strain>
    </source>
</reference>
<dbReference type="Proteomes" id="UP000193083">
    <property type="component" value="Unassembled WGS sequence"/>
</dbReference>
<evidence type="ECO:0000313" key="2">
    <source>
        <dbReference type="Proteomes" id="UP000193083"/>
    </source>
</evidence>
<protein>
    <submittedName>
        <fullName evidence="1">Immunity protein 50</fullName>
    </submittedName>
</protein>
<name>A0A1X7Q0F9_9HYPH</name>
<evidence type="ECO:0000313" key="1">
    <source>
        <dbReference type="EMBL" id="SMH57414.1"/>
    </source>
</evidence>
<dbReference type="RefSeq" id="WP_085467339.1">
    <property type="nucleotide sequence ID" value="NZ_FXBL01000004.1"/>
</dbReference>
<gene>
    <name evidence="1" type="ORF">SAMN02982922_5785</name>
</gene>
<accession>A0A1X7Q0F9</accession>
<dbReference type="EMBL" id="FXBL01000004">
    <property type="protein sequence ID" value="SMH57414.1"/>
    <property type="molecule type" value="Genomic_DNA"/>
</dbReference>
<keyword evidence="2" id="KW-1185">Reference proteome</keyword>
<proteinExistence type="predicted"/>
<sequence>MSGPSQIEDVPGGSELVGWFGAVPSFHDAEVLSFDLERDKASKLVIYGFRMTSEIDEQGYYVLDRKFIATFELDGIDKLELEGFSSQNILGTLSVAIRPAGAGFDLELDAIYGLAGRVGCKRLHVSFAPQ</sequence>
<dbReference type="AlphaFoldDB" id="A0A1X7Q0F9"/>
<organism evidence="1 2">
    <name type="scientific">Mesorhizobium australicum</name>
    <dbReference type="NCBI Taxonomy" id="536018"/>
    <lineage>
        <taxon>Bacteria</taxon>
        <taxon>Pseudomonadati</taxon>
        <taxon>Pseudomonadota</taxon>
        <taxon>Alphaproteobacteria</taxon>
        <taxon>Hyphomicrobiales</taxon>
        <taxon>Phyllobacteriaceae</taxon>
        <taxon>Mesorhizobium</taxon>
    </lineage>
</organism>